<evidence type="ECO:0000256" key="3">
    <source>
        <dbReference type="ARBA" id="ARBA00016748"/>
    </source>
</evidence>
<reference evidence="6 7" key="1">
    <citation type="submission" date="2018-09" db="EMBL/GenBank/DDBJ databases">
        <title>Characterization of the phylogenetic diversity of five novel species belonging to the genus Bifidobacterium.</title>
        <authorList>
            <person name="Lugli G.A."/>
            <person name="Duranti S."/>
            <person name="Milani C."/>
        </authorList>
    </citation>
    <scope>NUCLEOTIDE SEQUENCE [LARGE SCALE GENOMIC DNA]</scope>
    <source>
        <strain evidence="6 7">2036B</strain>
    </source>
</reference>
<dbReference type="EMBL" id="QXGM01000002">
    <property type="protein sequence ID" value="RSX54746.1"/>
    <property type="molecule type" value="Genomic_DNA"/>
</dbReference>
<dbReference type="GO" id="GO:0010498">
    <property type="term" value="P:proteasomal protein catabolic process"/>
    <property type="evidence" value="ECO:0007669"/>
    <property type="project" value="InterPro"/>
</dbReference>
<evidence type="ECO:0000313" key="7">
    <source>
        <dbReference type="Proteomes" id="UP000287609"/>
    </source>
</evidence>
<dbReference type="UniPathway" id="UPA00997"/>
<sequence>MPQQRMHAASQSSDSQQNQEQPQAQVSQQQQNTTAEQVDALDAILDDISTVLETNAQEYVDSFVQKGGQ</sequence>
<proteinExistence type="inferred from homology"/>
<dbReference type="GO" id="GO:0070490">
    <property type="term" value="P:protein pupylation"/>
    <property type="evidence" value="ECO:0007669"/>
    <property type="project" value="InterPro"/>
</dbReference>
<accession>A0A430FPK0</accession>
<protein>
    <recommendedName>
        <fullName evidence="3">Prokaryotic ubiquitin-like protein Pup</fullName>
    </recommendedName>
    <alternativeName>
        <fullName evidence="4">Bacterial ubiquitin-like modifier</fullName>
    </alternativeName>
</protein>
<dbReference type="AlphaFoldDB" id="A0A430FPK0"/>
<organism evidence="6 7">
    <name type="scientific">Bifidobacterium dolichotidis</name>
    <dbReference type="NCBI Taxonomy" id="2306976"/>
    <lineage>
        <taxon>Bacteria</taxon>
        <taxon>Bacillati</taxon>
        <taxon>Actinomycetota</taxon>
        <taxon>Actinomycetes</taxon>
        <taxon>Bifidobacteriales</taxon>
        <taxon>Bifidobacteriaceae</taxon>
        <taxon>Bifidobacterium</taxon>
    </lineage>
</organism>
<evidence type="ECO:0000256" key="1">
    <source>
        <dbReference type="ARBA" id="ARBA00004707"/>
    </source>
</evidence>
<dbReference type="GO" id="GO:0019941">
    <property type="term" value="P:modification-dependent protein catabolic process"/>
    <property type="evidence" value="ECO:0007669"/>
    <property type="project" value="InterPro"/>
</dbReference>
<dbReference type="OrthoDB" id="3254977at2"/>
<dbReference type="RefSeq" id="WP_125963451.1">
    <property type="nucleotide sequence ID" value="NZ_QXGM01000002.1"/>
</dbReference>
<evidence type="ECO:0000256" key="5">
    <source>
        <dbReference type="SAM" id="MobiDB-lite"/>
    </source>
</evidence>
<feature type="compositionally biased region" description="Low complexity" evidence="5">
    <location>
        <begin position="10"/>
        <end position="37"/>
    </location>
</feature>
<feature type="region of interest" description="Disordered" evidence="5">
    <location>
        <begin position="1"/>
        <end position="37"/>
    </location>
</feature>
<dbReference type="NCBIfam" id="TIGR03687">
    <property type="entry name" value="pupylate_cterm"/>
    <property type="match status" value="1"/>
</dbReference>
<evidence type="ECO:0000313" key="6">
    <source>
        <dbReference type="EMBL" id="RSX54746.1"/>
    </source>
</evidence>
<dbReference type="GO" id="GO:0070628">
    <property type="term" value="F:proteasome binding"/>
    <property type="evidence" value="ECO:0007669"/>
    <property type="project" value="InterPro"/>
</dbReference>
<dbReference type="Proteomes" id="UP000287609">
    <property type="component" value="Unassembled WGS sequence"/>
</dbReference>
<keyword evidence="7" id="KW-1185">Reference proteome</keyword>
<comment type="pathway">
    <text evidence="1">Protein degradation; proteasomal Pup-dependent pathway.</text>
</comment>
<dbReference type="Pfam" id="PF05639">
    <property type="entry name" value="Pup"/>
    <property type="match status" value="1"/>
</dbReference>
<gene>
    <name evidence="6" type="ORF">D2E26_0800</name>
</gene>
<evidence type="ECO:0000256" key="2">
    <source>
        <dbReference type="ARBA" id="ARBA00010616"/>
    </source>
</evidence>
<evidence type="ECO:0000256" key="4">
    <source>
        <dbReference type="ARBA" id="ARBA00032321"/>
    </source>
</evidence>
<dbReference type="GO" id="GO:0031386">
    <property type="term" value="F:protein tag activity"/>
    <property type="evidence" value="ECO:0007669"/>
    <property type="project" value="InterPro"/>
</dbReference>
<name>A0A430FPK0_9BIFI</name>
<dbReference type="InterPro" id="IPR008515">
    <property type="entry name" value="Ubiquitin-like_Pup"/>
</dbReference>
<comment type="caution">
    <text evidence="6">The sequence shown here is derived from an EMBL/GenBank/DDBJ whole genome shotgun (WGS) entry which is preliminary data.</text>
</comment>
<comment type="similarity">
    <text evidence="2">Belongs to the prokaryotic ubiquitin-like protein family.</text>
</comment>